<dbReference type="AlphaFoldDB" id="A0AAV4XYQ8"/>
<accession>A0AAV4XYQ8</accession>
<sequence>MPKRNGSLPICNSYFKTIKTKSSLLRLVVGGGLQLNCWGFADSKGKPRPKNRCSNVASGKCFPRINAQASQMITVRLNLPRITL</sequence>
<organism evidence="1 2">
    <name type="scientific">Caerostris extrusa</name>
    <name type="common">Bark spider</name>
    <name type="synonym">Caerostris bankana</name>
    <dbReference type="NCBI Taxonomy" id="172846"/>
    <lineage>
        <taxon>Eukaryota</taxon>
        <taxon>Metazoa</taxon>
        <taxon>Ecdysozoa</taxon>
        <taxon>Arthropoda</taxon>
        <taxon>Chelicerata</taxon>
        <taxon>Arachnida</taxon>
        <taxon>Araneae</taxon>
        <taxon>Araneomorphae</taxon>
        <taxon>Entelegynae</taxon>
        <taxon>Araneoidea</taxon>
        <taxon>Araneidae</taxon>
        <taxon>Caerostris</taxon>
    </lineage>
</organism>
<comment type="caution">
    <text evidence="1">The sequence shown here is derived from an EMBL/GenBank/DDBJ whole genome shotgun (WGS) entry which is preliminary data.</text>
</comment>
<protein>
    <submittedName>
        <fullName evidence="1">Uncharacterized protein</fullName>
    </submittedName>
</protein>
<proteinExistence type="predicted"/>
<dbReference type="Proteomes" id="UP001054945">
    <property type="component" value="Unassembled WGS sequence"/>
</dbReference>
<name>A0AAV4XYQ8_CAEEX</name>
<keyword evidence="2" id="KW-1185">Reference proteome</keyword>
<reference evidence="1 2" key="1">
    <citation type="submission" date="2021-06" db="EMBL/GenBank/DDBJ databases">
        <title>Caerostris extrusa draft genome.</title>
        <authorList>
            <person name="Kono N."/>
            <person name="Arakawa K."/>
        </authorList>
    </citation>
    <scope>NUCLEOTIDE SEQUENCE [LARGE SCALE GENOMIC DNA]</scope>
</reference>
<dbReference type="EMBL" id="BPLR01018413">
    <property type="protein sequence ID" value="GIY99335.1"/>
    <property type="molecule type" value="Genomic_DNA"/>
</dbReference>
<evidence type="ECO:0000313" key="2">
    <source>
        <dbReference type="Proteomes" id="UP001054945"/>
    </source>
</evidence>
<evidence type="ECO:0000313" key="1">
    <source>
        <dbReference type="EMBL" id="GIY99335.1"/>
    </source>
</evidence>
<gene>
    <name evidence="1" type="ORF">CEXT_392981</name>
</gene>